<dbReference type="GO" id="GO:0010468">
    <property type="term" value="P:regulation of gene expression"/>
    <property type="evidence" value="ECO:0007669"/>
    <property type="project" value="InterPro"/>
</dbReference>
<feature type="transmembrane region" description="Helical" evidence="1">
    <location>
        <begin position="67"/>
        <end position="85"/>
    </location>
</feature>
<dbReference type="InterPro" id="IPR017516">
    <property type="entry name" value="AbrB_dup"/>
</dbReference>
<dbReference type="EMBL" id="QKRX01000003">
    <property type="protein sequence ID" value="RAU18750.1"/>
    <property type="molecule type" value="Genomic_DNA"/>
</dbReference>
<feature type="transmembrane region" description="Helical" evidence="1">
    <location>
        <begin position="149"/>
        <end position="172"/>
    </location>
</feature>
<evidence type="ECO:0000256" key="1">
    <source>
        <dbReference type="SAM" id="Phobius"/>
    </source>
</evidence>
<evidence type="ECO:0000313" key="2">
    <source>
        <dbReference type="EMBL" id="RAU18750.1"/>
    </source>
</evidence>
<dbReference type="NCBIfam" id="TIGR03082">
    <property type="entry name" value="Gneg_AbrB_dup"/>
    <property type="match status" value="2"/>
</dbReference>
<dbReference type="AlphaFoldDB" id="A0A364NP10"/>
<feature type="transmembrane region" description="Helical" evidence="1">
    <location>
        <begin position="265"/>
        <end position="288"/>
    </location>
</feature>
<keyword evidence="1" id="KW-0812">Transmembrane</keyword>
<dbReference type="PIRSF" id="PIRSF038991">
    <property type="entry name" value="Protein_AbrB"/>
    <property type="match status" value="1"/>
</dbReference>
<name>A0A364NP10_9GAMM</name>
<keyword evidence="1" id="KW-1133">Transmembrane helix</keyword>
<dbReference type="Pfam" id="PF05145">
    <property type="entry name" value="AbrB"/>
    <property type="match status" value="1"/>
</dbReference>
<feature type="transmembrane region" description="Helical" evidence="1">
    <location>
        <begin position="91"/>
        <end position="113"/>
    </location>
</feature>
<dbReference type="PANTHER" id="PTHR38457">
    <property type="entry name" value="REGULATOR ABRB-RELATED"/>
    <property type="match status" value="1"/>
</dbReference>
<feature type="transmembrane region" description="Helical" evidence="1">
    <location>
        <begin position="234"/>
        <end position="253"/>
    </location>
</feature>
<feature type="transmembrane region" description="Helical" evidence="1">
    <location>
        <begin position="294"/>
        <end position="314"/>
    </location>
</feature>
<sequence length="353" mass="38840">MRCHRLKIDTRVVALKTLYTCVLGALGGYLAWWLNLPLPWMLGPLFLVTLLAIKGISVRVDRRVNRFFLGVLGFWLGTGFEASLLSEALHWYSSILLMVVSVAFTLVVNTWLFNRIAKLDLITSVFSSLPGTMNAVVIQGEQLGGDARWIAIAQTLRISLVVISTTLIFYFMPGQNLQGSSPEAGQVFDLIWLLLVPLGWWGARWLRIPMAEFLGPLMISAVLAVSGIDIDLPGWVMMMTFVVLGSSIGSRFFGTQVRELLKVSVYAVLATAIGMVIAAIMAAVTWTLTDIPLSHAFLALVPGGVGEMALIATVAGIDPIYVVFIHVFRMFVLILCTPLISHLLGRYTRETEP</sequence>
<reference evidence="2 3" key="1">
    <citation type="submission" date="2018-06" db="EMBL/GenBank/DDBJ databases">
        <title>Nitrincola tibetense sp. nov., isolated from Lake XuguoCo on Tibetan Plateau.</title>
        <authorList>
            <person name="Xing P."/>
        </authorList>
    </citation>
    <scope>NUCLEOTIDE SEQUENCE [LARGE SCALE GENOMIC DNA]</scope>
    <source>
        <strain evidence="3">xg18</strain>
    </source>
</reference>
<proteinExistence type="predicted"/>
<feature type="transmembrane region" description="Helical" evidence="1">
    <location>
        <begin position="321"/>
        <end position="344"/>
    </location>
</feature>
<keyword evidence="1" id="KW-0472">Membrane</keyword>
<keyword evidence="3" id="KW-1185">Reference proteome</keyword>
<feature type="transmembrane region" description="Helical" evidence="1">
    <location>
        <begin position="12"/>
        <end position="34"/>
    </location>
</feature>
<evidence type="ECO:0000313" key="3">
    <source>
        <dbReference type="Proteomes" id="UP000250744"/>
    </source>
</evidence>
<dbReference type="GO" id="GO:0016020">
    <property type="term" value="C:membrane"/>
    <property type="evidence" value="ECO:0007669"/>
    <property type="project" value="InterPro"/>
</dbReference>
<feature type="transmembrane region" description="Helical" evidence="1">
    <location>
        <begin position="40"/>
        <end position="60"/>
    </location>
</feature>
<protein>
    <submittedName>
        <fullName evidence="2">AbrB family transcriptional regulator</fullName>
    </submittedName>
</protein>
<feature type="transmembrane region" description="Helical" evidence="1">
    <location>
        <begin position="210"/>
        <end position="228"/>
    </location>
</feature>
<accession>A0A364NP10</accession>
<dbReference type="Proteomes" id="UP000250744">
    <property type="component" value="Unassembled WGS sequence"/>
</dbReference>
<organism evidence="2 3">
    <name type="scientific">Nitrincola tibetensis</name>
    <dbReference type="NCBI Taxonomy" id="2219697"/>
    <lineage>
        <taxon>Bacteria</taxon>
        <taxon>Pseudomonadati</taxon>
        <taxon>Pseudomonadota</taxon>
        <taxon>Gammaproteobacteria</taxon>
        <taxon>Oceanospirillales</taxon>
        <taxon>Oceanospirillaceae</taxon>
        <taxon>Nitrincola</taxon>
    </lineage>
</organism>
<comment type="caution">
    <text evidence="2">The sequence shown here is derived from an EMBL/GenBank/DDBJ whole genome shotgun (WGS) entry which is preliminary data.</text>
</comment>
<gene>
    <name evidence="2" type="ORF">DN062_04495</name>
</gene>
<dbReference type="InterPro" id="IPR007820">
    <property type="entry name" value="AbrB_fam"/>
</dbReference>
<dbReference type="OrthoDB" id="7157734at2"/>
<feature type="transmembrane region" description="Helical" evidence="1">
    <location>
        <begin position="184"/>
        <end position="203"/>
    </location>
</feature>
<dbReference type="PANTHER" id="PTHR38457:SF1">
    <property type="entry name" value="REGULATOR ABRB-RELATED"/>
    <property type="match status" value="1"/>
</dbReference>